<dbReference type="Proteomes" id="UP001497512">
    <property type="component" value="Chromosome 6"/>
</dbReference>
<organism evidence="2 3">
    <name type="scientific">Sphagnum troendelagicum</name>
    <dbReference type="NCBI Taxonomy" id="128251"/>
    <lineage>
        <taxon>Eukaryota</taxon>
        <taxon>Viridiplantae</taxon>
        <taxon>Streptophyta</taxon>
        <taxon>Embryophyta</taxon>
        <taxon>Bryophyta</taxon>
        <taxon>Sphagnophytina</taxon>
        <taxon>Sphagnopsida</taxon>
        <taxon>Sphagnales</taxon>
        <taxon>Sphagnaceae</taxon>
        <taxon>Sphagnum</taxon>
    </lineage>
</organism>
<feature type="compositionally biased region" description="Polar residues" evidence="1">
    <location>
        <begin position="74"/>
        <end position="85"/>
    </location>
</feature>
<protein>
    <submittedName>
        <fullName evidence="2">Uncharacterized protein</fullName>
    </submittedName>
</protein>
<accession>A0ABP0URI6</accession>
<evidence type="ECO:0000256" key="1">
    <source>
        <dbReference type="SAM" id="MobiDB-lite"/>
    </source>
</evidence>
<gene>
    <name evidence="2" type="ORF">CSSPTR1EN2_LOCUS19106</name>
</gene>
<feature type="compositionally biased region" description="Low complexity" evidence="1">
    <location>
        <begin position="57"/>
        <end position="68"/>
    </location>
</feature>
<proteinExistence type="predicted"/>
<name>A0ABP0URI6_9BRYO</name>
<evidence type="ECO:0000313" key="2">
    <source>
        <dbReference type="EMBL" id="CAK9228466.1"/>
    </source>
</evidence>
<evidence type="ECO:0000313" key="3">
    <source>
        <dbReference type="Proteomes" id="UP001497512"/>
    </source>
</evidence>
<dbReference type="EMBL" id="OZ019898">
    <property type="protein sequence ID" value="CAK9228466.1"/>
    <property type="molecule type" value="Genomic_DNA"/>
</dbReference>
<feature type="region of interest" description="Disordered" evidence="1">
    <location>
        <begin position="53"/>
        <end position="85"/>
    </location>
</feature>
<reference evidence="2" key="1">
    <citation type="submission" date="2024-02" db="EMBL/GenBank/DDBJ databases">
        <authorList>
            <consortium name="ELIXIR-Norway"/>
            <consortium name="Elixir Norway"/>
        </authorList>
    </citation>
    <scope>NUCLEOTIDE SEQUENCE</scope>
</reference>
<keyword evidence="3" id="KW-1185">Reference proteome</keyword>
<sequence>MKSMPGGPTTIACSVDAYLQQQQQQPNVKPLLLCASGAQRSFACVAATTSQPAMYRKQSSQKSYTQKQPIPAYSATSASPEQHKD</sequence>